<dbReference type="GO" id="GO:0016857">
    <property type="term" value="F:racemase and epimerase activity, acting on carbohydrates and derivatives"/>
    <property type="evidence" value="ECO:0007669"/>
    <property type="project" value="InterPro"/>
</dbReference>
<dbReference type="Pfam" id="PF05336">
    <property type="entry name" value="rhaM"/>
    <property type="match status" value="1"/>
</dbReference>
<dbReference type="Proteomes" id="UP000275048">
    <property type="component" value="Unassembled WGS sequence"/>
</dbReference>
<dbReference type="PANTHER" id="PTHR34389">
    <property type="entry name" value="L-RHAMNOSE MUTAROTASE"/>
    <property type="match status" value="1"/>
</dbReference>
<keyword evidence="2" id="KW-1185">Reference proteome</keyword>
<name>A0A3M8AJP9_9MICO</name>
<dbReference type="EMBL" id="RHHB01000007">
    <property type="protein sequence ID" value="RNB50695.1"/>
    <property type="molecule type" value="Genomic_DNA"/>
</dbReference>
<gene>
    <name evidence="1" type="ORF">EDM22_06735</name>
</gene>
<dbReference type="InterPro" id="IPR008000">
    <property type="entry name" value="Rham/fucose_mutarotase"/>
</dbReference>
<comment type="caution">
    <text evidence="1">The sequence shown here is derived from an EMBL/GenBank/DDBJ whole genome shotgun (WGS) entry which is preliminary data.</text>
</comment>
<proteinExistence type="predicted"/>
<dbReference type="Gene3D" id="3.30.70.100">
    <property type="match status" value="1"/>
</dbReference>
<dbReference type="PANTHER" id="PTHR34389:SF2">
    <property type="entry name" value="L-RHAMNOSE MUTAROTASE"/>
    <property type="match status" value="1"/>
</dbReference>
<evidence type="ECO:0000313" key="2">
    <source>
        <dbReference type="Proteomes" id="UP000275048"/>
    </source>
</evidence>
<dbReference type="AlphaFoldDB" id="A0A3M8AJP9"/>
<accession>A0A3M8AJP9</accession>
<dbReference type="SUPFAM" id="SSF54909">
    <property type="entry name" value="Dimeric alpha+beta barrel"/>
    <property type="match status" value="1"/>
</dbReference>
<organism evidence="1 2">
    <name type="scientific">Agromyces tardus</name>
    <dbReference type="NCBI Taxonomy" id="2583849"/>
    <lineage>
        <taxon>Bacteria</taxon>
        <taxon>Bacillati</taxon>
        <taxon>Actinomycetota</taxon>
        <taxon>Actinomycetes</taxon>
        <taxon>Micrococcales</taxon>
        <taxon>Microbacteriaceae</taxon>
        <taxon>Agromyces</taxon>
    </lineage>
</organism>
<evidence type="ECO:0000313" key="1">
    <source>
        <dbReference type="EMBL" id="RNB50695.1"/>
    </source>
</evidence>
<dbReference type="OrthoDB" id="9799608at2"/>
<protein>
    <submittedName>
        <fullName evidence="1">L-rhamnose mutarotase</fullName>
    </submittedName>
</protein>
<sequence>MTRHGFVVGVRPEKREEYLELHRAVWPRVEQAMRENHIRDYSIFIIDDVLFGTYEYVGEDYAADMARIQADPTSREWWTRTNPCQVAFGPAPAGTLWREMDLAWHMD</sequence>
<dbReference type="InterPro" id="IPR011008">
    <property type="entry name" value="Dimeric_a/b-barrel"/>
</dbReference>
<dbReference type="RefSeq" id="WP_122936296.1">
    <property type="nucleotide sequence ID" value="NZ_JBHSNT010000066.1"/>
</dbReference>
<reference evidence="1 2" key="1">
    <citation type="submission" date="2018-10" db="EMBL/GenBank/DDBJ databases">
        <title>Isolation, diversity and antibacterial activity of antinobacteria from the wheat rhizosphere soil.</title>
        <authorList>
            <person name="Sun T."/>
        </authorList>
    </citation>
    <scope>NUCLEOTIDE SEQUENCE [LARGE SCALE GENOMIC DNA]</scope>
    <source>
        <strain evidence="1 2">SJ-23</strain>
    </source>
</reference>